<sequence>MATGGSGPLFPDQTFRLPCGRTVKVSISDIFQTSASAVVTGESRTLPGDGEVAKRLLQKCPQEYRTARDQLKVKQNIGFQYCMVYSCSSGRGTALPAAADCSFDTVYHAIVPYAGENPDAAAERKWVEQMKKLYKNLFQQVEADGVTTLALPLLGSGLSGATLESAVEPLTHSLTTMSPVQSGVTALTEIFVHVFTQDAFTWIISSMEKDCEYLKPSAYQEARQNGLNGVLAYKMESTPRGLALIIDNEIFHQPELKNRDGTRRNLQKLSDLFAKTLGFKVKVVRDCTGQGMKDELQKFSQDKELALVDSCMVAVMSHGGEGDVVFGVDGKTVHGVPQPGTFIHTTDIRKPFSASNCPMMKGKPKLFLVHACRGGLLDTTDGPMKSSARDGQGFTDPVHTPDAADMYILYATVEDFVAYRHSFLEVLCKVFKDNARDRHVKDMATMLHNEMGRKTMKVSGEKYQLVNISEERGNLRKHWFFNPPP</sequence>
<dbReference type="PANTHER" id="PTHR10454:SF210">
    <property type="entry name" value="CASPASE-2"/>
    <property type="match status" value="1"/>
</dbReference>
<dbReference type="Gene3D" id="3.40.50.1460">
    <property type="match status" value="1"/>
</dbReference>
<feature type="domain" description="Caspase family p10" evidence="3">
    <location>
        <begin position="401"/>
        <end position="483"/>
    </location>
</feature>
<dbReference type="InterPro" id="IPR043472">
    <property type="entry name" value="Macro_dom-like"/>
</dbReference>
<evidence type="ECO:0000313" key="7">
    <source>
        <dbReference type="Proteomes" id="UP001519460"/>
    </source>
</evidence>
<dbReference type="Pfam" id="PF00656">
    <property type="entry name" value="Peptidase_C14"/>
    <property type="match status" value="1"/>
</dbReference>
<dbReference type="PROSITE" id="PS51154">
    <property type="entry name" value="MACRO"/>
    <property type="match status" value="1"/>
</dbReference>
<comment type="caution">
    <text evidence="6">The sequence shown here is derived from an EMBL/GenBank/DDBJ whole genome shotgun (WGS) entry which is preliminary data.</text>
</comment>
<gene>
    <name evidence="6" type="ORF">BaRGS_00022704</name>
</gene>
<dbReference type="InterPro" id="IPR001309">
    <property type="entry name" value="Pept_C14_p20"/>
</dbReference>
<evidence type="ECO:0000259" key="5">
    <source>
        <dbReference type="PROSITE" id="PS51154"/>
    </source>
</evidence>
<dbReference type="Pfam" id="PF01661">
    <property type="entry name" value="Macro"/>
    <property type="match status" value="1"/>
</dbReference>
<dbReference type="InterPro" id="IPR002589">
    <property type="entry name" value="Macro_dom"/>
</dbReference>
<dbReference type="SUPFAM" id="SSF52129">
    <property type="entry name" value="Caspase-like"/>
    <property type="match status" value="1"/>
</dbReference>
<dbReference type="SUPFAM" id="SSF52949">
    <property type="entry name" value="Macro domain-like"/>
    <property type="match status" value="1"/>
</dbReference>
<dbReference type="InterPro" id="IPR002398">
    <property type="entry name" value="Pept_C14"/>
</dbReference>
<dbReference type="InterPro" id="IPR029030">
    <property type="entry name" value="Caspase-like_dom_sf"/>
</dbReference>
<dbReference type="PROSITE" id="PS50207">
    <property type="entry name" value="CASPASE_P10"/>
    <property type="match status" value="1"/>
</dbReference>
<dbReference type="SMART" id="SM00115">
    <property type="entry name" value="CASc"/>
    <property type="match status" value="1"/>
</dbReference>
<dbReference type="InterPro" id="IPR011600">
    <property type="entry name" value="Pept_C14_caspase"/>
</dbReference>
<dbReference type="AlphaFoldDB" id="A0ABD0KGI2"/>
<feature type="domain" description="Macro" evidence="5">
    <location>
        <begin position="10"/>
        <end position="211"/>
    </location>
</feature>
<comment type="similarity">
    <text evidence="1 2">Belongs to the peptidase C14A family.</text>
</comment>
<feature type="domain" description="Caspase family p20" evidence="4">
    <location>
        <begin position="239"/>
        <end position="374"/>
    </location>
</feature>
<evidence type="ECO:0000259" key="3">
    <source>
        <dbReference type="PROSITE" id="PS50207"/>
    </source>
</evidence>
<proteinExistence type="inferred from homology"/>
<dbReference type="InterPro" id="IPR002138">
    <property type="entry name" value="Pept_C14_p10"/>
</dbReference>
<dbReference type="InterPro" id="IPR015917">
    <property type="entry name" value="Pept_C14A"/>
</dbReference>
<evidence type="ECO:0000256" key="1">
    <source>
        <dbReference type="ARBA" id="ARBA00010134"/>
    </source>
</evidence>
<dbReference type="Proteomes" id="UP001519460">
    <property type="component" value="Unassembled WGS sequence"/>
</dbReference>
<dbReference type="PROSITE" id="PS50208">
    <property type="entry name" value="CASPASE_P20"/>
    <property type="match status" value="1"/>
</dbReference>
<evidence type="ECO:0000313" key="6">
    <source>
        <dbReference type="EMBL" id="KAK7486095.1"/>
    </source>
</evidence>
<dbReference type="EMBL" id="JACVVK020000184">
    <property type="protein sequence ID" value="KAK7486095.1"/>
    <property type="molecule type" value="Genomic_DNA"/>
</dbReference>
<accession>A0ABD0KGI2</accession>
<name>A0ABD0KGI2_9CAEN</name>
<protein>
    <submittedName>
        <fullName evidence="6">Uncharacterized protein</fullName>
    </submittedName>
</protein>
<dbReference type="PANTHER" id="PTHR10454">
    <property type="entry name" value="CASPASE"/>
    <property type="match status" value="1"/>
</dbReference>
<keyword evidence="7" id="KW-1185">Reference proteome</keyword>
<organism evidence="6 7">
    <name type="scientific">Batillaria attramentaria</name>
    <dbReference type="NCBI Taxonomy" id="370345"/>
    <lineage>
        <taxon>Eukaryota</taxon>
        <taxon>Metazoa</taxon>
        <taxon>Spiralia</taxon>
        <taxon>Lophotrochozoa</taxon>
        <taxon>Mollusca</taxon>
        <taxon>Gastropoda</taxon>
        <taxon>Caenogastropoda</taxon>
        <taxon>Sorbeoconcha</taxon>
        <taxon>Cerithioidea</taxon>
        <taxon>Batillariidae</taxon>
        <taxon>Batillaria</taxon>
    </lineage>
</organism>
<evidence type="ECO:0000256" key="2">
    <source>
        <dbReference type="RuleBase" id="RU003971"/>
    </source>
</evidence>
<evidence type="ECO:0000259" key="4">
    <source>
        <dbReference type="PROSITE" id="PS50208"/>
    </source>
</evidence>
<dbReference type="Gene3D" id="3.40.220.10">
    <property type="entry name" value="Leucine Aminopeptidase, subunit E, domain 1"/>
    <property type="match status" value="1"/>
</dbReference>
<reference evidence="6 7" key="1">
    <citation type="journal article" date="2023" name="Sci. Data">
        <title>Genome assembly of the Korean intertidal mud-creeper Batillaria attramentaria.</title>
        <authorList>
            <person name="Patra A.K."/>
            <person name="Ho P.T."/>
            <person name="Jun S."/>
            <person name="Lee S.J."/>
            <person name="Kim Y."/>
            <person name="Won Y.J."/>
        </authorList>
    </citation>
    <scope>NUCLEOTIDE SEQUENCE [LARGE SCALE GENOMIC DNA]</scope>
    <source>
        <strain evidence="6">Wonlab-2016</strain>
    </source>
</reference>
<dbReference type="PRINTS" id="PR00376">
    <property type="entry name" value="IL1BCENZYME"/>
</dbReference>